<proteinExistence type="predicted"/>
<dbReference type="RefSeq" id="WP_166858838.1">
    <property type="nucleotide sequence ID" value="NZ_JAAQOM010000005.1"/>
</dbReference>
<feature type="region of interest" description="Disordered" evidence="1">
    <location>
        <begin position="101"/>
        <end position="123"/>
    </location>
</feature>
<dbReference type="EMBL" id="JAAQOM010000005">
    <property type="protein sequence ID" value="NIA54145.1"/>
    <property type="molecule type" value="Genomic_DNA"/>
</dbReference>
<gene>
    <name evidence="2" type="ORF">HAV22_10915</name>
</gene>
<name>A0ABX0PDL2_9BURK</name>
<evidence type="ECO:0000256" key="1">
    <source>
        <dbReference type="SAM" id="MobiDB-lite"/>
    </source>
</evidence>
<accession>A0ABX0PDL2</accession>
<protein>
    <submittedName>
        <fullName evidence="2">Uncharacterized protein</fullName>
    </submittedName>
</protein>
<comment type="caution">
    <text evidence="2">The sequence shown here is derived from an EMBL/GenBank/DDBJ whole genome shotgun (WGS) entry which is preliminary data.</text>
</comment>
<organism evidence="2 3">
    <name type="scientific">Telluria antibiotica</name>
    <dbReference type="NCBI Taxonomy" id="2717319"/>
    <lineage>
        <taxon>Bacteria</taxon>
        <taxon>Pseudomonadati</taxon>
        <taxon>Pseudomonadota</taxon>
        <taxon>Betaproteobacteria</taxon>
        <taxon>Burkholderiales</taxon>
        <taxon>Oxalobacteraceae</taxon>
        <taxon>Telluria group</taxon>
        <taxon>Telluria</taxon>
    </lineage>
</organism>
<evidence type="ECO:0000313" key="2">
    <source>
        <dbReference type="EMBL" id="NIA54145.1"/>
    </source>
</evidence>
<evidence type="ECO:0000313" key="3">
    <source>
        <dbReference type="Proteomes" id="UP000716322"/>
    </source>
</evidence>
<sequence>MQLNLNKVLQDIGMVTRVEGVAVAEHRDSNLIEAVPVLRTRARADRHYPPDTPPAQQWWEMKSRSSLWPLENSGSEHLSPRFGVRALLHTSSCSQLPCRSPRFPKADAGAPRMARASFLRPKN</sequence>
<reference evidence="2 3" key="1">
    <citation type="submission" date="2020-03" db="EMBL/GenBank/DDBJ databases">
        <title>Genome sequence of strain Massilia sp. TW-1.</title>
        <authorList>
            <person name="Chaudhary D.K."/>
        </authorList>
    </citation>
    <scope>NUCLEOTIDE SEQUENCE [LARGE SCALE GENOMIC DNA]</scope>
    <source>
        <strain evidence="2 3">TW-1</strain>
    </source>
</reference>
<keyword evidence="3" id="KW-1185">Reference proteome</keyword>
<dbReference type="Proteomes" id="UP000716322">
    <property type="component" value="Unassembled WGS sequence"/>
</dbReference>